<feature type="region of interest" description="Disordered" evidence="1">
    <location>
        <begin position="550"/>
        <end position="625"/>
    </location>
</feature>
<dbReference type="AlphaFoldDB" id="A0A9P4NWH2"/>
<comment type="caution">
    <text evidence="2">The sequence shown here is derived from an EMBL/GenBank/DDBJ whole genome shotgun (WGS) entry which is preliminary data.</text>
</comment>
<evidence type="ECO:0000313" key="2">
    <source>
        <dbReference type="EMBL" id="KAF2432902.1"/>
    </source>
</evidence>
<feature type="compositionally biased region" description="Acidic residues" evidence="1">
    <location>
        <begin position="613"/>
        <end position="625"/>
    </location>
</feature>
<proteinExistence type="predicted"/>
<sequence>MSNKMDDSRDSVVKSSPPQTPKAIPLPVIGSNVPTARMRPPQMGVEPPSGTGQSRLQVPGHQPADTNDTDIDYAQYLRSSPLRPSPGNASTSVDAVSEEDKYIQNFFNSLLQPQSLRATDVRRIQQERSIHAQRAMLGANERQRMTMMSNQAANSAYVNPTQLERVRQSTQALQQQTMRMSDSINRSQQEQNAIEVENAQRKFLENHPEASANVIKRKAAHEAYVQKWKGQIVQLVSKNTDRLNKACAEVSKQHPDWTVEQVKKHAFDQACKKAWADLTKPRITPELYSQFCSLGPKHIDYLNPNIDDKTRDAYIEKLRAVKEVFTTEFHGTEQWQRAACTLKNLGKDIEKKQIKEQENGRQQEQPRLTASLPSVNLLGSNTAQQRYQQQQHEVHAQQDVMARPEWVSRIDTTRSDPVSGLGVHFQGHSSVREMLEDYAVDKLARPPPRVQGDPRVQAMAYYLDLTNNGGYHHYMYPPASYHTVQVGKHVMTSIGDIQFQDYGPTSSSSRGKSIVSASVGVGDVEMDGIQATAQEEGDTAEEEEGIDWLAMGASGNPGDSTRSYRIPKAKETGPITLSSPSTFGLSIERGADMIADDPASSLDAWSKQHRIEDDDEEELTLENMF</sequence>
<feature type="compositionally biased region" description="Basic and acidic residues" evidence="1">
    <location>
        <begin position="1"/>
        <end position="12"/>
    </location>
</feature>
<protein>
    <submittedName>
        <fullName evidence="2">Uncharacterized protein</fullName>
    </submittedName>
</protein>
<evidence type="ECO:0000313" key="3">
    <source>
        <dbReference type="Proteomes" id="UP000800235"/>
    </source>
</evidence>
<organism evidence="2 3">
    <name type="scientific">Tothia fuscella</name>
    <dbReference type="NCBI Taxonomy" id="1048955"/>
    <lineage>
        <taxon>Eukaryota</taxon>
        <taxon>Fungi</taxon>
        <taxon>Dikarya</taxon>
        <taxon>Ascomycota</taxon>
        <taxon>Pezizomycotina</taxon>
        <taxon>Dothideomycetes</taxon>
        <taxon>Pleosporomycetidae</taxon>
        <taxon>Venturiales</taxon>
        <taxon>Cylindrosympodiaceae</taxon>
        <taxon>Tothia</taxon>
    </lineage>
</organism>
<reference evidence="2" key="1">
    <citation type="journal article" date="2020" name="Stud. Mycol.">
        <title>101 Dothideomycetes genomes: a test case for predicting lifestyles and emergence of pathogens.</title>
        <authorList>
            <person name="Haridas S."/>
            <person name="Albert R."/>
            <person name="Binder M."/>
            <person name="Bloem J."/>
            <person name="Labutti K."/>
            <person name="Salamov A."/>
            <person name="Andreopoulos B."/>
            <person name="Baker S."/>
            <person name="Barry K."/>
            <person name="Bills G."/>
            <person name="Bluhm B."/>
            <person name="Cannon C."/>
            <person name="Castanera R."/>
            <person name="Culley D."/>
            <person name="Daum C."/>
            <person name="Ezra D."/>
            <person name="Gonzalez J."/>
            <person name="Henrissat B."/>
            <person name="Kuo A."/>
            <person name="Liang C."/>
            <person name="Lipzen A."/>
            <person name="Lutzoni F."/>
            <person name="Magnuson J."/>
            <person name="Mondo S."/>
            <person name="Nolan M."/>
            <person name="Ohm R."/>
            <person name="Pangilinan J."/>
            <person name="Park H.-J."/>
            <person name="Ramirez L."/>
            <person name="Alfaro M."/>
            <person name="Sun H."/>
            <person name="Tritt A."/>
            <person name="Yoshinaga Y."/>
            <person name="Zwiers L.-H."/>
            <person name="Turgeon B."/>
            <person name="Goodwin S."/>
            <person name="Spatafora J."/>
            <person name="Crous P."/>
            <person name="Grigoriev I."/>
        </authorList>
    </citation>
    <scope>NUCLEOTIDE SEQUENCE</scope>
    <source>
        <strain evidence="2">CBS 130266</strain>
    </source>
</reference>
<feature type="compositionally biased region" description="Polar residues" evidence="1">
    <location>
        <begin position="575"/>
        <end position="584"/>
    </location>
</feature>
<dbReference type="Proteomes" id="UP000800235">
    <property type="component" value="Unassembled WGS sequence"/>
</dbReference>
<keyword evidence="3" id="KW-1185">Reference proteome</keyword>
<gene>
    <name evidence="2" type="ORF">EJ08DRAFT_100750</name>
</gene>
<dbReference type="EMBL" id="MU007023">
    <property type="protein sequence ID" value="KAF2432902.1"/>
    <property type="molecule type" value="Genomic_DNA"/>
</dbReference>
<accession>A0A9P4NWH2</accession>
<name>A0A9P4NWH2_9PEZI</name>
<feature type="region of interest" description="Disordered" evidence="1">
    <location>
        <begin position="1"/>
        <end position="68"/>
    </location>
</feature>
<evidence type="ECO:0000256" key="1">
    <source>
        <dbReference type="SAM" id="MobiDB-lite"/>
    </source>
</evidence>